<keyword evidence="8" id="KW-0256">Endoplasmic reticulum</keyword>
<keyword evidence="11" id="KW-0406">Ion transport</keyword>
<gene>
    <name evidence="16" type="ORF">LTR25_010450</name>
</gene>
<dbReference type="EMBL" id="JAXLQG010000026">
    <property type="protein sequence ID" value="KAK5528451.1"/>
    <property type="molecule type" value="Genomic_DNA"/>
</dbReference>
<feature type="signal peptide" evidence="15">
    <location>
        <begin position="1"/>
        <end position="17"/>
    </location>
</feature>
<sequence>MKLLWLLTILFTGSALSARVTNPKKVPRNAVLLSKVSAITVRAGKQTASRRVPPVPQLQCVGPAKICSLYTVDVMRCTNEGVDYDENNVQWSCKASLPDEFKLGSTDVTCEGYESSDDPYVLKGSCGVEYRLLLTDKGEEKYGSHTSTNFNILPKTHLVSEKIFEASIEHGEKIRLGDYHAHVAVDSAALEEEMMMTLHHHTIRVLRHDRRNLPGHQARVLVPIRHDGQGQLKKKDGDQGSGLVQPLGLPPGTLQGEVHEHNPSRHEERRGAPNGGMDGWVAGKTTVCLEEGTIRAAGSVVEAEEVAPDLDHLPRGLPAQVQVSRAHDMRVQVSVERVVARNADGHSRRTLASGLPALELVKGF</sequence>
<evidence type="ECO:0000256" key="6">
    <source>
        <dbReference type="ARBA" id="ARBA00022692"/>
    </source>
</evidence>
<keyword evidence="17" id="KW-1185">Reference proteome</keyword>
<evidence type="ECO:0000256" key="8">
    <source>
        <dbReference type="ARBA" id="ARBA00022824"/>
    </source>
</evidence>
<dbReference type="Proteomes" id="UP001345827">
    <property type="component" value="Unassembled WGS sequence"/>
</dbReference>
<feature type="region of interest" description="Disordered" evidence="14">
    <location>
        <begin position="227"/>
        <end position="279"/>
    </location>
</feature>
<evidence type="ECO:0000256" key="4">
    <source>
        <dbReference type="ARBA" id="ARBA00022448"/>
    </source>
</evidence>
<evidence type="ECO:0000256" key="11">
    <source>
        <dbReference type="ARBA" id="ARBA00023065"/>
    </source>
</evidence>
<evidence type="ECO:0000256" key="5">
    <source>
        <dbReference type="ARBA" id="ARBA00022568"/>
    </source>
</evidence>
<dbReference type="GO" id="GO:0005789">
    <property type="term" value="C:endoplasmic reticulum membrane"/>
    <property type="evidence" value="ECO:0007669"/>
    <property type="project" value="UniProtKB-SubCell"/>
</dbReference>
<evidence type="ECO:0000256" key="13">
    <source>
        <dbReference type="ARBA" id="ARBA00031116"/>
    </source>
</evidence>
<keyword evidence="10" id="KW-1133">Transmembrane helix</keyword>
<protein>
    <recommendedName>
        <fullName evidence="3">Store-operated calcium entry-associated regulatory factor</fullName>
    </recommendedName>
    <alternativeName>
        <fullName evidence="13">Transmembrane protein 66</fullName>
    </alternativeName>
</protein>
<keyword evidence="7 15" id="KW-0732">Signal</keyword>
<dbReference type="InterPro" id="IPR009567">
    <property type="entry name" value="SARAF"/>
</dbReference>
<dbReference type="PANTHER" id="PTHR15929">
    <property type="entry name" value="STORE-OPERATED CALCIUM ENTRY-ASSOCIATED REGULATORY FACTOR"/>
    <property type="match status" value="1"/>
</dbReference>
<organism evidence="16 17">
    <name type="scientific">Vermiconidia calcicola</name>
    <dbReference type="NCBI Taxonomy" id="1690605"/>
    <lineage>
        <taxon>Eukaryota</taxon>
        <taxon>Fungi</taxon>
        <taxon>Dikarya</taxon>
        <taxon>Ascomycota</taxon>
        <taxon>Pezizomycotina</taxon>
        <taxon>Dothideomycetes</taxon>
        <taxon>Dothideomycetidae</taxon>
        <taxon>Mycosphaerellales</taxon>
        <taxon>Extremaceae</taxon>
        <taxon>Vermiconidia</taxon>
    </lineage>
</organism>
<dbReference type="GO" id="GO:2001256">
    <property type="term" value="P:regulation of store-operated calcium entry"/>
    <property type="evidence" value="ECO:0007669"/>
    <property type="project" value="InterPro"/>
</dbReference>
<feature type="chain" id="PRO_5043631290" description="Store-operated calcium entry-associated regulatory factor" evidence="15">
    <location>
        <begin position="18"/>
        <end position="364"/>
    </location>
</feature>
<evidence type="ECO:0000256" key="2">
    <source>
        <dbReference type="ARBA" id="ARBA00006833"/>
    </source>
</evidence>
<evidence type="ECO:0000256" key="3">
    <source>
        <dbReference type="ARBA" id="ARBA00016584"/>
    </source>
</evidence>
<proteinExistence type="inferred from homology"/>
<keyword evidence="6" id="KW-0812">Transmembrane</keyword>
<evidence type="ECO:0000256" key="14">
    <source>
        <dbReference type="SAM" id="MobiDB-lite"/>
    </source>
</evidence>
<keyword evidence="5" id="KW-0109">Calcium transport</keyword>
<dbReference type="AlphaFoldDB" id="A0AAV9PU47"/>
<feature type="compositionally biased region" description="Basic and acidic residues" evidence="14">
    <location>
        <begin position="257"/>
        <end position="271"/>
    </location>
</feature>
<keyword evidence="9" id="KW-0106">Calcium</keyword>
<name>A0AAV9PU47_9PEZI</name>
<comment type="similarity">
    <text evidence="2">Belongs to the SARAF family.</text>
</comment>
<dbReference type="PANTHER" id="PTHR15929:SF0">
    <property type="entry name" value="STORE-OPERATED CALCIUM ENTRY-ASSOCIATED REGULATORY FACTOR"/>
    <property type="match status" value="1"/>
</dbReference>
<reference evidence="16 17" key="1">
    <citation type="submission" date="2023-06" db="EMBL/GenBank/DDBJ databases">
        <title>Black Yeasts Isolated from many extreme environments.</title>
        <authorList>
            <person name="Coleine C."/>
            <person name="Stajich J.E."/>
            <person name="Selbmann L."/>
        </authorList>
    </citation>
    <scope>NUCLEOTIDE SEQUENCE [LARGE SCALE GENOMIC DNA]</scope>
    <source>
        <strain evidence="16 17">CCFEE 5887</strain>
    </source>
</reference>
<keyword evidence="4" id="KW-0813">Transport</keyword>
<accession>A0AAV9PU47</accession>
<comment type="subcellular location">
    <subcellularLocation>
        <location evidence="1">Endoplasmic reticulum membrane</location>
        <topology evidence="1">Single-pass type I membrane protein</topology>
    </subcellularLocation>
</comment>
<evidence type="ECO:0000256" key="15">
    <source>
        <dbReference type="SAM" id="SignalP"/>
    </source>
</evidence>
<evidence type="ECO:0000313" key="17">
    <source>
        <dbReference type="Proteomes" id="UP001345827"/>
    </source>
</evidence>
<evidence type="ECO:0000256" key="12">
    <source>
        <dbReference type="ARBA" id="ARBA00023136"/>
    </source>
</evidence>
<feature type="compositionally biased region" description="Basic and acidic residues" evidence="14">
    <location>
        <begin position="227"/>
        <end position="238"/>
    </location>
</feature>
<dbReference type="Pfam" id="PF06682">
    <property type="entry name" value="SARAF"/>
    <property type="match status" value="1"/>
</dbReference>
<evidence type="ECO:0000256" key="7">
    <source>
        <dbReference type="ARBA" id="ARBA00022729"/>
    </source>
</evidence>
<evidence type="ECO:0000256" key="9">
    <source>
        <dbReference type="ARBA" id="ARBA00022837"/>
    </source>
</evidence>
<dbReference type="GO" id="GO:0006816">
    <property type="term" value="P:calcium ion transport"/>
    <property type="evidence" value="ECO:0007669"/>
    <property type="project" value="UniProtKB-KW"/>
</dbReference>
<comment type="caution">
    <text evidence="16">The sequence shown here is derived from an EMBL/GenBank/DDBJ whole genome shotgun (WGS) entry which is preliminary data.</text>
</comment>
<evidence type="ECO:0000256" key="1">
    <source>
        <dbReference type="ARBA" id="ARBA00004115"/>
    </source>
</evidence>
<evidence type="ECO:0000313" key="16">
    <source>
        <dbReference type="EMBL" id="KAK5528451.1"/>
    </source>
</evidence>
<evidence type="ECO:0000256" key="10">
    <source>
        <dbReference type="ARBA" id="ARBA00022989"/>
    </source>
</evidence>
<keyword evidence="12" id="KW-0472">Membrane</keyword>